<organism evidence="1 2">
    <name type="scientific">Kribbella deserti</name>
    <dbReference type="NCBI Taxonomy" id="1926257"/>
    <lineage>
        <taxon>Bacteria</taxon>
        <taxon>Bacillati</taxon>
        <taxon>Actinomycetota</taxon>
        <taxon>Actinomycetes</taxon>
        <taxon>Propionibacteriales</taxon>
        <taxon>Kribbellaceae</taxon>
        <taxon>Kribbella</taxon>
    </lineage>
</organism>
<keyword evidence="2" id="KW-1185">Reference proteome</keyword>
<accession>A0ABV6QNB3</accession>
<evidence type="ECO:0000313" key="2">
    <source>
        <dbReference type="Proteomes" id="UP001589890"/>
    </source>
</evidence>
<gene>
    <name evidence="1" type="ORF">ACFFGN_18780</name>
</gene>
<protein>
    <submittedName>
        <fullName evidence="1">Uncharacterized protein</fullName>
    </submittedName>
</protein>
<reference evidence="1 2" key="1">
    <citation type="submission" date="2024-09" db="EMBL/GenBank/DDBJ databases">
        <authorList>
            <person name="Sun Q."/>
            <person name="Mori K."/>
        </authorList>
    </citation>
    <scope>NUCLEOTIDE SEQUENCE [LARGE SCALE GENOMIC DNA]</scope>
    <source>
        <strain evidence="1 2">CGMCC 1.15906</strain>
    </source>
</reference>
<comment type="caution">
    <text evidence="1">The sequence shown here is derived from an EMBL/GenBank/DDBJ whole genome shotgun (WGS) entry which is preliminary data.</text>
</comment>
<name>A0ABV6QNB3_9ACTN</name>
<evidence type="ECO:0000313" key="1">
    <source>
        <dbReference type="EMBL" id="MFC0626130.1"/>
    </source>
</evidence>
<sequence>MPITSTLTISADNPPSAYDREFNDATWTTCSLDVYRDTEHADKGAVQIDDRAHRVLLTPAELREVAQFASMLADQIERES</sequence>
<dbReference type="Proteomes" id="UP001589890">
    <property type="component" value="Unassembled WGS sequence"/>
</dbReference>
<dbReference type="EMBL" id="JBHLTC010000022">
    <property type="protein sequence ID" value="MFC0626130.1"/>
    <property type="molecule type" value="Genomic_DNA"/>
</dbReference>
<proteinExistence type="predicted"/>
<dbReference type="RefSeq" id="WP_380049268.1">
    <property type="nucleotide sequence ID" value="NZ_JBHLTC010000022.1"/>
</dbReference>